<dbReference type="GO" id="GO:0042277">
    <property type="term" value="F:peptide binding"/>
    <property type="evidence" value="ECO:0007669"/>
    <property type="project" value="TreeGrafter"/>
</dbReference>
<evidence type="ECO:0000259" key="13">
    <source>
        <dbReference type="Pfam" id="PF17900"/>
    </source>
</evidence>
<keyword evidence="10" id="KW-0862">Zinc</keyword>
<keyword evidence="11" id="KW-0482">Metalloprotease</keyword>
<dbReference type="SUPFAM" id="SSF55486">
    <property type="entry name" value="Metalloproteases ('zincins'), catalytic domain"/>
    <property type="match status" value="1"/>
</dbReference>
<comment type="cofactor">
    <cofactor evidence="2">
        <name>Zn(2+)</name>
        <dbReference type="ChEBI" id="CHEBI:29105"/>
    </cofactor>
</comment>
<dbReference type="InterPro" id="IPR042097">
    <property type="entry name" value="Aminopeptidase_N-like_N_sf"/>
</dbReference>
<dbReference type="PANTHER" id="PTHR11533:SF174">
    <property type="entry name" value="PUROMYCIN-SENSITIVE AMINOPEPTIDASE-RELATED"/>
    <property type="match status" value="1"/>
</dbReference>
<evidence type="ECO:0000313" key="15">
    <source>
        <dbReference type="Proteomes" id="UP000598971"/>
    </source>
</evidence>
<proteinExistence type="inferred from homology"/>
<dbReference type="PRINTS" id="PR00756">
    <property type="entry name" value="ALADIPTASE"/>
</dbReference>
<keyword evidence="15" id="KW-1185">Reference proteome</keyword>
<keyword evidence="7" id="KW-0645">Protease</keyword>
<evidence type="ECO:0000256" key="4">
    <source>
        <dbReference type="ARBA" id="ARBA00012564"/>
    </source>
</evidence>
<evidence type="ECO:0000259" key="12">
    <source>
        <dbReference type="Pfam" id="PF01433"/>
    </source>
</evidence>
<evidence type="ECO:0000313" key="14">
    <source>
        <dbReference type="EMBL" id="NNV55429.1"/>
    </source>
</evidence>
<comment type="similarity">
    <text evidence="3">Belongs to the peptidase M1 family.</text>
</comment>
<feature type="domain" description="Peptidase M1 membrane alanine aminopeptidase" evidence="12">
    <location>
        <begin position="252"/>
        <end position="453"/>
    </location>
</feature>
<evidence type="ECO:0000256" key="7">
    <source>
        <dbReference type="ARBA" id="ARBA00022670"/>
    </source>
</evidence>
<dbReference type="GO" id="GO:0005737">
    <property type="term" value="C:cytoplasm"/>
    <property type="evidence" value="ECO:0007669"/>
    <property type="project" value="TreeGrafter"/>
</dbReference>
<name>A0A8J8JUD2_9BACT</name>
<evidence type="ECO:0000256" key="3">
    <source>
        <dbReference type="ARBA" id="ARBA00010136"/>
    </source>
</evidence>
<dbReference type="InterPro" id="IPR027268">
    <property type="entry name" value="Peptidase_M4/M1_CTD_sf"/>
</dbReference>
<protein>
    <recommendedName>
        <fullName evidence="5">Aminopeptidase N</fullName>
        <ecNumber evidence="4">3.4.11.2</ecNumber>
    </recommendedName>
</protein>
<reference evidence="14" key="1">
    <citation type="submission" date="2019-10" db="EMBL/GenBank/DDBJ databases">
        <title>Draft genome sequence of Panacibacter sp. KCS-6.</title>
        <authorList>
            <person name="Yim K.J."/>
        </authorList>
    </citation>
    <scope>NUCLEOTIDE SEQUENCE</scope>
    <source>
        <strain evidence="14">KCS-6</strain>
    </source>
</reference>
<dbReference type="Pfam" id="PF17900">
    <property type="entry name" value="Peptidase_M1_N"/>
    <property type="match status" value="1"/>
</dbReference>
<dbReference type="InterPro" id="IPR001930">
    <property type="entry name" value="Peptidase_M1"/>
</dbReference>
<dbReference type="AlphaFoldDB" id="A0A8J8JUD2"/>
<dbReference type="InterPro" id="IPR014782">
    <property type="entry name" value="Peptidase_M1_dom"/>
</dbReference>
<keyword evidence="8" id="KW-0479">Metal-binding</keyword>
<evidence type="ECO:0000256" key="8">
    <source>
        <dbReference type="ARBA" id="ARBA00022723"/>
    </source>
</evidence>
<dbReference type="RefSeq" id="WP_171607357.1">
    <property type="nucleotide sequence ID" value="NZ_WHPF01000005.1"/>
</dbReference>
<feature type="domain" description="Aminopeptidase N-like N-terminal" evidence="13">
    <location>
        <begin position="34"/>
        <end position="212"/>
    </location>
</feature>
<organism evidence="14 15">
    <name type="scientific">Limnovirga soli</name>
    <dbReference type="NCBI Taxonomy" id="2656915"/>
    <lineage>
        <taxon>Bacteria</taxon>
        <taxon>Pseudomonadati</taxon>
        <taxon>Bacteroidota</taxon>
        <taxon>Chitinophagia</taxon>
        <taxon>Chitinophagales</taxon>
        <taxon>Chitinophagaceae</taxon>
        <taxon>Limnovirga</taxon>
    </lineage>
</organism>
<evidence type="ECO:0000256" key="1">
    <source>
        <dbReference type="ARBA" id="ARBA00000098"/>
    </source>
</evidence>
<evidence type="ECO:0000256" key="10">
    <source>
        <dbReference type="ARBA" id="ARBA00022833"/>
    </source>
</evidence>
<dbReference type="CDD" id="cd09603">
    <property type="entry name" value="M1_APN_like"/>
    <property type="match status" value="1"/>
</dbReference>
<dbReference type="InterPro" id="IPR050344">
    <property type="entry name" value="Peptidase_M1_aminopeptidases"/>
</dbReference>
<dbReference type="EC" id="3.4.11.2" evidence="4"/>
<keyword evidence="6" id="KW-0031">Aminopeptidase</keyword>
<dbReference type="Pfam" id="PF01433">
    <property type="entry name" value="Peptidase_M1"/>
    <property type="match status" value="1"/>
</dbReference>
<comment type="catalytic activity">
    <reaction evidence="1">
        <text>Release of an N-terminal amino acid, Xaa-|-Yaa- from a peptide, amide or arylamide. Xaa is preferably Ala, but may be most amino acids including Pro (slow action). When a terminal hydrophobic residue is followed by a prolyl residue, the two may be released as an intact Xaa-Pro dipeptide.</text>
        <dbReference type="EC" id="3.4.11.2"/>
    </reaction>
</comment>
<accession>A0A8J8JUD2</accession>
<evidence type="ECO:0000256" key="11">
    <source>
        <dbReference type="ARBA" id="ARBA00023049"/>
    </source>
</evidence>
<dbReference type="GO" id="GO:0070006">
    <property type="term" value="F:metalloaminopeptidase activity"/>
    <property type="evidence" value="ECO:0007669"/>
    <property type="project" value="TreeGrafter"/>
</dbReference>
<dbReference type="Gene3D" id="2.60.40.1730">
    <property type="entry name" value="tricorn interacting facor f3 domain"/>
    <property type="match status" value="1"/>
</dbReference>
<evidence type="ECO:0000256" key="9">
    <source>
        <dbReference type="ARBA" id="ARBA00022801"/>
    </source>
</evidence>
<dbReference type="GO" id="GO:0016285">
    <property type="term" value="F:alanyl aminopeptidase activity"/>
    <property type="evidence" value="ECO:0007669"/>
    <property type="project" value="UniProtKB-EC"/>
</dbReference>
<dbReference type="GO" id="GO:0043171">
    <property type="term" value="P:peptide catabolic process"/>
    <property type="evidence" value="ECO:0007669"/>
    <property type="project" value="TreeGrafter"/>
</dbReference>
<dbReference type="Gene3D" id="1.10.390.10">
    <property type="entry name" value="Neutral Protease Domain 2"/>
    <property type="match status" value="1"/>
</dbReference>
<dbReference type="InterPro" id="IPR045357">
    <property type="entry name" value="Aminopeptidase_N-like_N"/>
</dbReference>
<comment type="caution">
    <text evidence="14">The sequence shown here is derived from an EMBL/GenBank/DDBJ whole genome shotgun (WGS) entry which is preliminary data.</text>
</comment>
<dbReference type="SUPFAM" id="SSF63737">
    <property type="entry name" value="Leukotriene A4 hydrolase N-terminal domain"/>
    <property type="match status" value="1"/>
</dbReference>
<dbReference type="GO" id="GO:0008270">
    <property type="term" value="F:zinc ion binding"/>
    <property type="evidence" value="ECO:0007669"/>
    <property type="project" value="InterPro"/>
</dbReference>
<keyword evidence="9" id="KW-0378">Hydrolase</keyword>
<evidence type="ECO:0000256" key="6">
    <source>
        <dbReference type="ARBA" id="ARBA00022438"/>
    </source>
</evidence>
<sequence>MSNIKSNFLAAVLLLLPVFVWADNYPVNKNIDIKHYSFEISLSDTADVIYGNAQITVLFKKAGMQHFRLDLINATAERQGKGMVIDAIKVANMPVTYTHQNDEVILSLPTPSAENTEIIFTISYHGIPFDGLVIGPTKFGVRSFFSENWPNKTRQWLPTLDHPSDKATSEFIVKAPSHYKVISNGLLLEESDLGNNTRLTHWKQSVPVSCWLFVLGVADFAVKYVDQFNGKSIQSWVYPQNREAGFYDFDEPTKKVLEFFSSYIGPFAYEKLANIQSVNSGGGMETSSAIFYSEKLINGKRDERTRDVVIHEIAHQWFGNAVTETTWDDAWLSEGFATFFTLLFIENEYGKEAYTNGISKAKKSVFDMAVKMPDFSIVSPRSAEKEPVTSGITYQKGAWVLHMLRNLVGDANFQKGIRSYYAKFYNANATTDDFRIAMEKASGKDLKIFFKQWLYQPINPIINCTWQYDAANKKITIQLEQTQQGDIVFNLPVEIGFYKLGSATPTILKMNLTKKQQVQTFTVSGAPDKLELDPNNILLSTNTISKK</sequence>
<dbReference type="EMBL" id="WHPF01000005">
    <property type="protein sequence ID" value="NNV55429.1"/>
    <property type="molecule type" value="Genomic_DNA"/>
</dbReference>
<dbReference type="GO" id="GO:0016020">
    <property type="term" value="C:membrane"/>
    <property type="evidence" value="ECO:0007669"/>
    <property type="project" value="TreeGrafter"/>
</dbReference>
<dbReference type="PANTHER" id="PTHR11533">
    <property type="entry name" value="PROTEASE M1 ZINC METALLOPROTEASE"/>
    <property type="match status" value="1"/>
</dbReference>
<dbReference type="GO" id="GO:0005615">
    <property type="term" value="C:extracellular space"/>
    <property type="evidence" value="ECO:0007669"/>
    <property type="project" value="TreeGrafter"/>
</dbReference>
<dbReference type="GO" id="GO:0006508">
    <property type="term" value="P:proteolysis"/>
    <property type="evidence" value="ECO:0007669"/>
    <property type="project" value="UniProtKB-KW"/>
</dbReference>
<evidence type="ECO:0000256" key="2">
    <source>
        <dbReference type="ARBA" id="ARBA00001947"/>
    </source>
</evidence>
<gene>
    <name evidence="14" type="ORF">GD597_08165</name>
</gene>
<dbReference type="Proteomes" id="UP000598971">
    <property type="component" value="Unassembled WGS sequence"/>
</dbReference>
<evidence type="ECO:0000256" key="5">
    <source>
        <dbReference type="ARBA" id="ARBA00015611"/>
    </source>
</evidence>